<keyword evidence="4" id="KW-1185">Reference proteome</keyword>
<dbReference type="InterPro" id="IPR019988">
    <property type="entry name" value="GTP-bd_ribosome_bgen_YqeH"/>
</dbReference>
<accession>A0A1G6I8W7</accession>
<feature type="domain" description="G" evidence="1">
    <location>
        <begin position="163"/>
        <end position="221"/>
    </location>
</feature>
<evidence type="ECO:0000313" key="4">
    <source>
        <dbReference type="Proteomes" id="UP000199322"/>
    </source>
</evidence>
<dbReference type="InterPro" id="IPR027417">
    <property type="entry name" value="P-loop_NTPase"/>
</dbReference>
<dbReference type="CDD" id="cd01855">
    <property type="entry name" value="YqeH"/>
    <property type="match status" value="1"/>
</dbReference>
<dbReference type="InterPro" id="IPR048422">
    <property type="entry name" value="NOA1/YqeH-like_C"/>
</dbReference>
<dbReference type="RefSeq" id="WP_091402137.1">
    <property type="nucleotide sequence ID" value="NZ_FMYV01000001.1"/>
</dbReference>
<dbReference type="EMBL" id="FMYV01000001">
    <property type="protein sequence ID" value="SDC02880.1"/>
    <property type="molecule type" value="Genomic_DNA"/>
</dbReference>
<evidence type="ECO:0000259" key="1">
    <source>
        <dbReference type="Pfam" id="PF01926"/>
    </source>
</evidence>
<dbReference type="SUPFAM" id="SSF52540">
    <property type="entry name" value="P-loop containing nucleoside triphosphate hydrolases"/>
    <property type="match status" value="1"/>
</dbReference>
<dbReference type="GO" id="GO:0005525">
    <property type="term" value="F:GTP binding"/>
    <property type="evidence" value="ECO:0007669"/>
    <property type="project" value="InterPro"/>
</dbReference>
<dbReference type="InterPro" id="IPR050896">
    <property type="entry name" value="Mito_lipid_metab_GTPase"/>
</dbReference>
<dbReference type="PANTHER" id="PTHR46434">
    <property type="entry name" value="GENETIC INTERACTOR OF PROHIBITINS 3, MITOCHONDRIAL"/>
    <property type="match status" value="1"/>
</dbReference>
<sequence length="369" mass="42622">MKCEGCGVTIQSLDKEKAGYIPQNVLDEKIIENDKILCQRCFKLKNYNHLMPFNLDSDFLPQLEEVVKDFNTIIWVIDIMDFEGTFRDEIAEKLKGKEVILLANKIDLLPKTSALSEVKEWLFKKVRNKLRIKKENIRMISAKTGFGFNKIRKIITMTEKEKALIIGVTNTGKSSVLNKISEGDATVSSYPGTTLSLIKTYLSQSNIEIYDTPGIEPDDRLYDFFDIYTQVKMVPNKNIEIGTYKLEKERVFFISSLVYFIVEERGEGDLKPIFTVFASNNISVHETNIEKIEDVMKNRDVTFPPYTDDYNFDEIEFNEQKLTIKEGYDLSIPGFGWLSVKRGPLVITIKKPKKLNIYIRKSMIKPKIR</sequence>
<evidence type="ECO:0000313" key="3">
    <source>
        <dbReference type="EMBL" id="SDC02880.1"/>
    </source>
</evidence>
<dbReference type="Proteomes" id="UP000199322">
    <property type="component" value="Unassembled WGS sequence"/>
</dbReference>
<evidence type="ECO:0000259" key="2">
    <source>
        <dbReference type="Pfam" id="PF21516"/>
    </source>
</evidence>
<protein>
    <submittedName>
        <fullName evidence="3">Uncharacterized protein</fullName>
    </submittedName>
</protein>
<dbReference type="Pfam" id="PF01926">
    <property type="entry name" value="MMR_HSR1"/>
    <property type="match status" value="1"/>
</dbReference>
<dbReference type="NCBIfam" id="TIGR03597">
    <property type="entry name" value="GTPase_YqeH"/>
    <property type="match status" value="1"/>
</dbReference>
<reference evidence="3 4" key="1">
    <citation type="submission" date="2016-10" db="EMBL/GenBank/DDBJ databases">
        <authorList>
            <person name="de Groot N.N."/>
        </authorList>
    </citation>
    <scope>NUCLEOTIDE SEQUENCE [LARGE SCALE GENOMIC DNA]</scope>
    <source>
        <strain evidence="3 4">WG14</strain>
    </source>
</reference>
<proteinExistence type="predicted"/>
<dbReference type="Pfam" id="PF21516">
    <property type="entry name" value="YqeH-like_C"/>
    <property type="match status" value="1"/>
</dbReference>
<feature type="domain" description="NOA1/YqeH-like C-terminal" evidence="2">
    <location>
        <begin position="274"/>
        <end position="363"/>
    </location>
</feature>
<dbReference type="STRING" id="28234.SAMN04488588_0290"/>
<dbReference type="PANTHER" id="PTHR46434:SF1">
    <property type="entry name" value="GENETIC INTERACTOR OF PROHIBITINS 3, MITOCHONDRIAL"/>
    <property type="match status" value="1"/>
</dbReference>
<dbReference type="AlphaFoldDB" id="A0A1G6I8W7"/>
<dbReference type="Gene3D" id="3.40.50.300">
    <property type="entry name" value="P-loop containing nucleotide triphosphate hydrolases"/>
    <property type="match status" value="1"/>
</dbReference>
<organism evidence="3 4">
    <name type="scientific">Geotoga petraea</name>
    <dbReference type="NCBI Taxonomy" id="28234"/>
    <lineage>
        <taxon>Bacteria</taxon>
        <taxon>Thermotogati</taxon>
        <taxon>Thermotogota</taxon>
        <taxon>Thermotogae</taxon>
        <taxon>Petrotogales</taxon>
        <taxon>Petrotogaceae</taxon>
        <taxon>Geotoga</taxon>
    </lineage>
</organism>
<gene>
    <name evidence="3" type="ORF">SAMN04488588_0290</name>
</gene>
<dbReference type="InterPro" id="IPR006073">
    <property type="entry name" value="GTP-bd"/>
</dbReference>
<name>A0A1G6I8W7_9BACT</name>